<feature type="transmembrane region" description="Helical" evidence="1">
    <location>
        <begin position="14"/>
        <end position="34"/>
    </location>
</feature>
<dbReference type="Proteomes" id="UP000051330">
    <property type="component" value="Unassembled WGS sequence"/>
</dbReference>
<evidence type="ECO:0000313" key="3">
    <source>
        <dbReference type="Proteomes" id="UP000051330"/>
    </source>
</evidence>
<dbReference type="RefSeq" id="WP_057818801.1">
    <property type="nucleotide sequence ID" value="NZ_AZEC01000003.1"/>
</dbReference>
<name>A0A0R1N0P5_9LACO</name>
<dbReference type="STRING" id="1423792.FD09_GL001896"/>
<proteinExistence type="predicted"/>
<reference evidence="2 3" key="1">
    <citation type="journal article" date="2015" name="Genome Announc.">
        <title>Expanding the biotechnology potential of lactobacilli through comparative genomics of 213 strains and associated genera.</title>
        <authorList>
            <person name="Sun Z."/>
            <person name="Harris H.M."/>
            <person name="McCann A."/>
            <person name="Guo C."/>
            <person name="Argimon S."/>
            <person name="Zhang W."/>
            <person name="Yang X."/>
            <person name="Jeffery I.B."/>
            <person name="Cooney J.C."/>
            <person name="Kagawa T.F."/>
            <person name="Liu W."/>
            <person name="Song Y."/>
            <person name="Salvetti E."/>
            <person name="Wrobel A."/>
            <person name="Rasinkangas P."/>
            <person name="Parkhill J."/>
            <person name="Rea M.C."/>
            <person name="O'Sullivan O."/>
            <person name="Ritari J."/>
            <person name="Douillard F.P."/>
            <person name="Paul Ross R."/>
            <person name="Yang R."/>
            <person name="Briner A.E."/>
            <person name="Felis G.E."/>
            <person name="de Vos W.M."/>
            <person name="Barrangou R."/>
            <person name="Klaenhammer T.R."/>
            <person name="Caufield P.W."/>
            <person name="Cui Y."/>
            <person name="Zhang H."/>
            <person name="O'Toole P.W."/>
        </authorList>
    </citation>
    <scope>NUCLEOTIDE SEQUENCE [LARGE SCALE GENOMIC DNA]</scope>
    <source>
        <strain evidence="2 3">DSM 12744</strain>
    </source>
</reference>
<dbReference type="EMBL" id="AZEC01000003">
    <property type="protein sequence ID" value="KRL13863.1"/>
    <property type="molecule type" value="Genomic_DNA"/>
</dbReference>
<organism evidence="2 3">
    <name type="scientific">Schleiferilactobacillus perolens DSM 12744</name>
    <dbReference type="NCBI Taxonomy" id="1423792"/>
    <lineage>
        <taxon>Bacteria</taxon>
        <taxon>Bacillati</taxon>
        <taxon>Bacillota</taxon>
        <taxon>Bacilli</taxon>
        <taxon>Lactobacillales</taxon>
        <taxon>Lactobacillaceae</taxon>
        <taxon>Schleiferilactobacillus</taxon>
    </lineage>
</organism>
<evidence type="ECO:0000256" key="1">
    <source>
        <dbReference type="SAM" id="Phobius"/>
    </source>
</evidence>
<keyword evidence="1" id="KW-0812">Transmembrane</keyword>
<accession>A0A0R1N0P5</accession>
<protein>
    <submittedName>
        <fullName evidence="2">Uncharacterized protein</fullName>
    </submittedName>
</protein>
<comment type="caution">
    <text evidence="2">The sequence shown here is derived from an EMBL/GenBank/DDBJ whole genome shotgun (WGS) entry which is preliminary data.</text>
</comment>
<keyword evidence="1" id="KW-1133">Transmembrane helix</keyword>
<keyword evidence="3" id="KW-1185">Reference proteome</keyword>
<feature type="transmembrane region" description="Helical" evidence="1">
    <location>
        <begin position="70"/>
        <end position="93"/>
    </location>
</feature>
<dbReference type="PATRIC" id="fig|1423792.3.peg.1924"/>
<feature type="transmembrane region" description="Helical" evidence="1">
    <location>
        <begin position="46"/>
        <end position="64"/>
    </location>
</feature>
<keyword evidence="1" id="KW-0472">Membrane</keyword>
<sequence length="94" mass="10287">MAKWTLDADTSHGVVYWLAYWIILGGALTALLWWGSWLLGSTWPVLTALTVWGGATVLLAITTLLFSPFVITVCLVLGFVSILVLFIATLIHLL</sequence>
<dbReference type="AlphaFoldDB" id="A0A0R1N0P5"/>
<gene>
    <name evidence="2" type="ORF">FD09_GL001896</name>
</gene>
<evidence type="ECO:0000313" key="2">
    <source>
        <dbReference type="EMBL" id="KRL13863.1"/>
    </source>
</evidence>